<dbReference type="SUPFAM" id="SSF81296">
    <property type="entry name" value="E set domains"/>
    <property type="match status" value="1"/>
</dbReference>
<evidence type="ECO:0000256" key="4">
    <source>
        <dbReference type="ARBA" id="ARBA00023002"/>
    </source>
</evidence>
<evidence type="ECO:0000259" key="7">
    <source>
        <dbReference type="Pfam" id="PF03404"/>
    </source>
</evidence>
<proteinExistence type="predicted"/>
<dbReference type="InterPro" id="IPR014756">
    <property type="entry name" value="Ig_E-set"/>
</dbReference>
<feature type="domain" description="Oxidoreductase molybdopterin-binding" evidence="6">
    <location>
        <begin position="378"/>
        <end position="421"/>
    </location>
</feature>
<dbReference type="Gene3D" id="3.90.420.10">
    <property type="entry name" value="Oxidoreductase, molybdopterin-binding domain"/>
    <property type="match status" value="1"/>
</dbReference>
<accession>A0ABR0RV12</accession>
<dbReference type="RefSeq" id="XP_064732532.1">
    <property type="nucleotide sequence ID" value="XM_064872152.1"/>
</dbReference>
<feature type="domain" description="Moybdenum cofactor oxidoreductase dimerisation" evidence="7">
    <location>
        <begin position="449"/>
        <end position="568"/>
    </location>
</feature>
<evidence type="ECO:0000256" key="3">
    <source>
        <dbReference type="ARBA" id="ARBA00022723"/>
    </source>
</evidence>
<feature type="chain" id="PRO_5045672252" description="Sulfite oxidase" evidence="5">
    <location>
        <begin position="21"/>
        <end position="577"/>
    </location>
</feature>
<organism evidence="8 9">
    <name type="scientific">Knufia obscura</name>
    <dbReference type="NCBI Taxonomy" id="1635080"/>
    <lineage>
        <taxon>Eukaryota</taxon>
        <taxon>Fungi</taxon>
        <taxon>Dikarya</taxon>
        <taxon>Ascomycota</taxon>
        <taxon>Pezizomycotina</taxon>
        <taxon>Eurotiomycetes</taxon>
        <taxon>Chaetothyriomycetidae</taxon>
        <taxon>Chaetothyriales</taxon>
        <taxon>Trichomeriaceae</taxon>
        <taxon>Knufia</taxon>
    </lineage>
</organism>
<dbReference type="EMBL" id="JAVHJV010000003">
    <property type="protein sequence ID" value="KAK5944442.1"/>
    <property type="molecule type" value="Genomic_DNA"/>
</dbReference>
<keyword evidence="3" id="KW-0479">Metal-binding</keyword>
<dbReference type="Gene3D" id="2.60.40.650">
    <property type="match status" value="1"/>
</dbReference>
<name>A0ABR0RV12_9EURO</name>
<evidence type="ECO:0008006" key="10">
    <source>
        <dbReference type="Google" id="ProtNLM"/>
    </source>
</evidence>
<keyword evidence="2" id="KW-0500">Molybdenum</keyword>
<gene>
    <name evidence="8" type="ORF">PMZ80_003724</name>
</gene>
<keyword evidence="9" id="KW-1185">Reference proteome</keyword>
<comment type="caution">
    <text evidence="8">The sequence shown here is derived from an EMBL/GenBank/DDBJ whole genome shotgun (WGS) entry which is preliminary data.</text>
</comment>
<dbReference type="Proteomes" id="UP001334248">
    <property type="component" value="Unassembled WGS sequence"/>
</dbReference>
<evidence type="ECO:0000259" key="6">
    <source>
        <dbReference type="Pfam" id="PF00174"/>
    </source>
</evidence>
<dbReference type="InterPro" id="IPR005066">
    <property type="entry name" value="MoCF_OxRdtse_dimer"/>
</dbReference>
<dbReference type="PANTHER" id="PTHR19372:SF7">
    <property type="entry name" value="SULFITE OXIDASE, MITOCHONDRIAL"/>
    <property type="match status" value="1"/>
</dbReference>
<dbReference type="Pfam" id="PF03404">
    <property type="entry name" value="Mo-co_dimer"/>
    <property type="match status" value="1"/>
</dbReference>
<evidence type="ECO:0000313" key="8">
    <source>
        <dbReference type="EMBL" id="KAK5944442.1"/>
    </source>
</evidence>
<dbReference type="PRINTS" id="PR00407">
    <property type="entry name" value="EUMOPTERIN"/>
</dbReference>
<dbReference type="Pfam" id="PF00174">
    <property type="entry name" value="Oxidored_molyb"/>
    <property type="match status" value="2"/>
</dbReference>
<keyword evidence="5" id="KW-0732">Signal</keyword>
<dbReference type="InterPro" id="IPR036374">
    <property type="entry name" value="OxRdtase_Mopterin-bd_sf"/>
</dbReference>
<evidence type="ECO:0000313" key="9">
    <source>
        <dbReference type="Proteomes" id="UP001334248"/>
    </source>
</evidence>
<protein>
    <recommendedName>
        <fullName evidence="10">Sulfite oxidase</fullName>
    </recommendedName>
</protein>
<dbReference type="PANTHER" id="PTHR19372">
    <property type="entry name" value="SULFITE REDUCTASE"/>
    <property type="match status" value="1"/>
</dbReference>
<keyword evidence="4" id="KW-0560">Oxidoreductase</keyword>
<reference evidence="8 9" key="1">
    <citation type="journal article" date="2023" name="Res Sq">
        <title>Genomic and morphological characterization of Knufia obscura isolated from the Mars 2020 spacecraft assembly facility.</title>
        <authorList>
            <person name="Chander A.M."/>
            <person name="Teixeira M.M."/>
            <person name="Singh N.K."/>
            <person name="Williams M.P."/>
            <person name="Parker C.W."/>
            <person name="Leo P."/>
            <person name="Stajich J.E."/>
            <person name="Torok T."/>
            <person name="Tighe S."/>
            <person name="Mason C.E."/>
            <person name="Venkateswaran K."/>
        </authorList>
    </citation>
    <scope>NUCLEOTIDE SEQUENCE [LARGE SCALE GENOMIC DNA]</scope>
    <source>
        <strain evidence="8 9">CCFEE 5817</strain>
    </source>
</reference>
<evidence type="ECO:0000256" key="2">
    <source>
        <dbReference type="ARBA" id="ARBA00022505"/>
    </source>
</evidence>
<dbReference type="InterPro" id="IPR008335">
    <property type="entry name" value="Mopterin_OxRdtase_euk"/>
</dbReference>
<dbReference type="GeneID" id="89997173"/>
<dbReference type="InterPro" id="IPR000572">
    <property type="entry name" value="OxRdtase_Mopterin-bd_dom"/>
</dbReference>
<dbReference type="SUPFAM" id="SSF56524">
    <property type="entry name" value="Oxidoreductase molybdopterin-binding domain"/>
    <property type="match status" value="1"/>
</dbReference>
<comment type="cofactor">
    <cofactor evidence="1">
        <name>Mo-molybdopterin</name>
        <dbReference type="ChEBI" id="CHEBI:71302"/>
    </cofactor>
</comment>
<evidence type="ECO:0000256" key="1">
    <source>
        <dbReference type="ARBA" id="ARBA00001924"/>
    </source>
</evidence>
<evidence type="ECO:0000256" key="5">
    <source>
        <dbReference type="SAM" id="SignalP"/>
    </source>
</evidence>
<feature type="signal peptide" evidence="5">
    <location>
        <begin position="1"/>
        <end position="20"/>
    </location>
</feature>
<sequence length="577" mass="63423">MLLPIALLLSLSTFLTTSLAQTQNSTEDFQVKCLRFPGPIAGPLQLQPEAITALSQAFADNSFNPALPSEGVTIKPGYSTRVGWQGSGGFQVCVQNFWFFKTLTVSLDSLSQAVAAMSTCCDDATNQGRSSVPGTGGRPGKCQDSKALVKATDGSELKVVAQDFGDNCCVDLRNDGTVKEPINREMPMDQLITSWITNQDNYDRNHGPIQHKLASEHDLTIDGLVSRPIKVTIESLQTDYPQHTVTCALSCAGNRRHTMRTRIKEVSGIDWYDGAVMNCIWEGPRLRDVLMHGAGVDEVKSEVKSQQQHVQFASYGTETQNDSWYGGSIPFERVMDPEMDVILAVKVSVAHPHPTVEAILFLGGYGPQKLYKKLTEPQMNGKALPPRHGYPVRAIVPGVLGARSVKWLDRITVSEEESPNVYQKRDYKVLPPNVTDMKMAGQYWDKVPAMLEMPINACIAVPTYKSTVSLSDSGMLECKGYAVAQGHEGPITRVKVSGDEGKTWVDAELDYGPPELASKWTWVLFTANIKMEKGEGKKIFARATDKAGNTQEMEKSTWNLRGVGYNGYEAVFDLTVV</sequence>
<feature type="domain" description="Oxidoreductase molybdopterin-binding" evidence="6">
    <location>
        <begin position="206"/>
        <end position="347"/>
    </location>
</feature>